<dbReference type="PRINTS" id="PR00449">
    <property type="entry name" value="RASTRNSFRMNG"/>
</dbReference>
<dbReference type="SUPFAM" id="SSF52540">
    <property type="entry name" value="P-loop containing nucleoside triphosphate hydrolases"/>
    <property type="match status" value="1"/>
</dbReference>
<feature type="compositionally biased region" description="Low complexity" evidence="3">
    <location>
        <begin position="73"/>
        <end position="91"/>
    </location>
</feature>
<keyword evidence="5" id="KW-1185">Reference proteome</keyword>
<dbReference type="OrthoDB" id="5914890at2759"/>
<proteinExistence type="predicted"/>
<gene>
    <name evidence="4" type="primary">Dwil\GK18146</name>
    <name evidence="4" type="ORF">Dwil_GK18146</name>
</gene>
<dbReference type="OMA" id="HRNRLFR"/>
<evidence type="ECO:0000256" key="1">
    <source>
        <dbReference type="ARBA" id="ARBA00022741"/>
    </source>
</evidence>
<dbReference type="EMBL" id="CH963913">
    <property type="protein sequence ID" value="EDW77331.1"/>
    <property type="molecule type" value="Genomic_DNA"/>
</dbReference>
<dbReference type="eggNOG" id="ENOG502T6Z0">
    <property type="taxonomic scope" value="Eukaryota"/>
</dbReference>
<accession>B4MYZ2</accession>
<keyword evidence="1" id="KW-0547">Nucleotide-binding</keyword>
<dbReference type="Gene3D" id="3.40.50.300">
    <property type="entry name" value="P-loop containing nucleotide triphosphate hydrolases"/>
    <property type="match status" value="1"/>
</dbReference>
<evidence type="ECO:0008006" key="6">
    <source>
        <dbReference type="Google" id="ProtNLM"/>
    </source>
</evidence>
<dbReference type="PANTHER" id="PTHR24073">
    <property type="entry name" value="DRAB5-RELATED"/>
    <property type="match status" value="1"/>
</dbReference>
<evidence type="ECO:0000313" key="5">
    <source>
        <dbReference type="Proteomes" id="UP000007798"/>
    </source>
</evidence>
<dbReference type="InterPro" id="IPR001806">
    <property type="entry name" value="Small_GTPase"/>
</dbReference>
<protein>
    <recommendedName>
        <fullName evidence="6">G domain-containing protein</fullName>
    </recommendedName>
</protein>
<dbReference type="HOGENOM" id="CLU_1300835_0_0_1"/>
<keyword evidence="2" id="KW-0342">GTP-binding</keyword>
<dbReference type="InParanoid" id="B4MYZ2"/>
<name>B4MYZ2_DROWI</name>
<dbReference type="GO" id="GO:0003924">
    <property type="term" value="F:GTPase activity"/>
    <property type="evidence" value="ECO:0007669"/>
    <property type="project" value="InterPro"/>
</dbReference>
<dbReference type="PROSITE" id="PS51419">
    <property type="entry name" value="RAB"/>
    <property type="match status" value="1"/>
</dbReference>
<dbReference type="Pfam" id="PF00071">
    <property type="entry name" value="Ras"/>
    <property type="match status" value="1"/>
</dbReference>
<evidence type="ECO:0000256" key="2">
    <source>
        <dbReference type="ARBA" id="ARBA00023134"/>
    </source>
</evidence>
<dbReference type="GO" id="GO:0005525">
    <property type="term" value="F:GTP binding"/>
    <property type="evidence" value="ECO:0007669"/>
    <property type="project" value="UniProtKB-KW"/>
</dbReference>
<dbReference type="Proteomes" id="UP000007798">
    <property type="component" value="Unassembled WGS sequence"/>
</dbReference>
<evidence type="ECO:0000256" key="3">
    <source>
        <dbReference type="SAM" id="MobiDB-lite"/>
    </source>
</evidence>
<dbReference type="KEGG" id="dwi:6643523"/>
<dbReference type="InterPro" id="IPR027417">
    <property type="entry name" value="P-loop_NTPase"/>
</dbReference>
<sequence>MKEKQQHFEDVPTVRILLMGNKGVGKTSLTNLLASSVNTPTPESRTVGENRYWNIQVRLHEYPNFEGMPPSPNWTSSSSSSSPSLSWTESNNQYPSFPRSPQPISEILYFVEFYDLNTSFKMSRENRQRLYRNIDGIILVYDCSDMLSHDSLHDWLYEPLRQIAKNRNCRNVQDVPIMVVGTKVDSMKTRRLRRSGSIANQLDAEEMLVNCLDEDTFMDKTRNGGKLRNFLNKVVEFKERFPRSYTR</sequence>
<evidence type="ECO:0000313" key="4">
    <source>
        <dbReference type="EMBL" id="EDW77331.1"/>
    </source>
</evidence>
<feature type="region of interest" description="Disordered" evidence="3">
    <location>
        <begin position="70"/>
        <end position="98"/>
    </location>
</feature>
<dbReference type="STRING" id="7260.B4MYZ2"/>
<dbReference type="PhylomeDB" id="B4MYZ2"/>
<dbReference type="AlphaFoldDB" id="B4MYZ2"/>
<dbReference type="FunCoup" id="B4MYZ2">
    <property type="interactions" value="16"/>
</dbReference>
<organism evidence="4 5">
    <name type="scientific">Drosophila willistoni</name>
    <name type="common">Fruit fly</name>
    <dbReference type="NCBI Taxonomy" id="7260"/>
    <lineage>
        <taxon>Eukaryota</taxon>
        <taxon>Metazoa</taxon>
        <taxon>Ecdysozoa</taxon>
        <taxon>Arthropoda</taxon>
        <taxon>Hexapoda</taxon>
        <taxon>Insecta</taxon>
        <taxon>Pterygota</taxon>
        <taxon>Neoptera</taxon>
        <taxon>Endopterygota</taxon>
        <taxon>Diptera</taxon>
        <taxon>Brachycera</taxon>
        <taxon>Muscomorpha</taxon>
        <taxon>Ephydroidea</taxon>
        <taxon>Drosophilidae</taxon>
        <taxon>Drosophila</taxon>
        <taxon>Sophophora</taxon>
    </lineage>
</organism>
<reference evidence="4 5" key="1">
    <citation type="journal article" date="2007" name="Nature">
        <title>Evolution of genes and genomes on the Drosophila phylogeny.</title>
        <authorList>
            <consortium name="Drosophila 12 Genomes Consortium"/>
            <person name="Clark A.G."/>
            <person name="Eisen M.B."/>
            <person name="Smith D.R."/>
            <person name="Bergman C.M."/>
            <person name="Oliver B."/>
            <person name="Markow T.A."/>
            <person name="Kaufman T.C."/>
            <person name="Kellis M."/>
            <person name="Gelbart W."/>
            <person name="Iyer V.N."/>
            <person name="Pollard D.A."/>
            <person name="Sackton T.B."/>
            <person name="Larracuente A.M."/>
            <person name="Singh N.D."/>
            <person name="Abad J.P."/>
            <person name="Abt D.N."/>
            <person name="Adryan B."/>
            <person name="Aguade M."/>
            <person name="Akashi H."/>
            <person name="Anderson W.W."/>
            <person name="Aquadro C.F."/>
            <person name="Ardell D.H."/>
            <person name="Arguello R."/>
            <person name="Artieri C.G."/>
            <person name="Barbash D.A."/>
            <person name="Barker D."/>
            <person name="Barsanti P."/>
            <person name="Batterham P."/>
            <person name="Batzoglou S."/>
            <person name="Begun D."/>
            <person name="Bhutkar A."/>
            <person name="Blanco E."/>
            <person name="Bosak S.A."/>
            <person name="Bradley R.K."/>
            <person name="Brand A.D."/>
            <person name="Brent M.R."/>
            <person name="Brooks A.N."/>
            <person name="Brown R.H."/>
            <person name="Butlin R.K."/>
            <person name="Caggese C."/>
            <person name="Calvi B.R."/>
            <person name="Bernardo de Carvalho A."/>
            <person name="Caspi A."/>
            <person name="Castrezana S."/>
            <person name="Celniker S.E."/>
            <person name="Chang J.L."/>
            <person name="Chapple C."/>
            <person name="Chatterji S."/>
            <person name="Chinwalla A."/>
            <person name="Civetta A."/>
            <person name="Clifton S.W."/>
            <person name="Comeron J.M."/>
            <person name="Costello J.C."/>
            <person name="Coyne J.A."/>
            <person name="Daub J."/>
            <person name="David R.G."/>
            <person name="Delcher A.L."/>
            <person name="Delehaunty K."/>
            <person name="Do C.B."/>
            <person name="Ebling H."/>
            <person name="Edwards K."/>
            <person name="Eickbush T."/>
            <person name="Evans J.D."/>
            <person name="Filipski A."/>
            <person name="Findeiss S."/>
            <person name="Freyhult E."/>
            <person name="Fulton L."/>
            <person name="Fulton R."/>
            <person name="Garcia A.C."/>
            <person name="Gardiner A."/>
            <person name="Garfield D.A."/>
            <person name="Garvin B.E."/>
            <person name="Gibson G."/>
            <person name="Gilbert D."/>
            <person name="Gnerre S."/>
            <person name="Godfrey J."/>
            <person name="Good R."/>
            <person name="Gotea V."/>
            <person name="Gravely B."/>
            <person name="Greenberg A.J."/>
            <person name="Griffiths-Jones S."/>
            <person name="Gross S."/>
            <person name="Guigo R."/>
            <person name="Gustafson E.A."/>
            <person name="Haerty W."/>
            <person name="Hahn M.W."/>
            <person name="Halligan D.L."/>
            <person name="Halpern A.L."/>
            <person name="Halter G.M."/>
            <person name="Han M.V."/>
            <person name="Heger A."/>
            <person name="Hillier L."/>
            <person name="Hinrichs A.S."/>
            <person name="Holmes I."/>
            <person name="Hoskins R.A."/>
            <person name="Hubisz M.J."/>
            <person name="Hultmark D."/>
            <person name="Huntley M.A."/>
            <person name="Jaffe D.B."/>
            <person name="Jagadeeshan S."/>
            <person name="Jeck W.R."/>
            <person name="Johnson J."/>
            <person name="Jones C.D."/>
            <person name="Jordan W.C."/>
            <person name="Karpen G.H."/>
            <person name="Kataoka E."/>
            <person name="Keightley P.D."/>
            <person name="Kheradpour P."/>
            <person name="Kirkness E.F."/>
            <person name="Koerich L.B."/>
            <person name="Kristiansen K."/>
            <person name="Kudrna D."/>
            <person name="Kulathinal R.J."/>
            <person name="Kumar S."/>
            <person name="Kwok R."/>
            <person name="Lander E."/>
            <person name="Langley C.H."/>
            <person name="Lapoint R."/>
            <person name="Lazzaro B.P."/>
            <person name="Lee S.J."/>
            <person name="Levesque L."/>
            <person name="Li R."/>
            <person name="Lin C.F."/>
            <person name="Lin M.F."/>
            <person name="Lindblad-Toh K."/>
            <person name="Llopart A."/>
            <person name="Long M."/>
            <person name="Low L."/>
            <person name="Lozovsky E."/>
            <person name="Lu J."/>
            <person name="Luo M."/>
            <person name="Machado C.A."/>
            <person name="Makalowski W."/>
            <person name="Marzo M."/>
            <person name="Matsuda M."/>
            <person name="Matzkin L."/>
            <person name="McAllister B."/>
            <person name="McBride C.S."/>
            <person name="McKernan B."/>
            <person name="McKernan K."/>
            <person name="Mendez-Lago M."/>
            <person name="Minx P."/>
            <person name="Mollenhauer M.U."/>
            <person name="Montooth K."/>
            <person name="Mount S.M."/>
            <person name="Mu X."/>
            <person name="Myers E."/>
            <person name="Negre B."/>
            <person name="Newfeld S."/>
            <person name="Nielsen R."/>
            <person name="Noor M.A."/>
            <person name="O'Grady P."/>
            <person name="Pachter L."/>
            <person name="Papaceit M."/>
            <person name="Parisi M.J."/>
            <person name="Parisi M."/>
            <person name="Parts L."/>
            <person name="Pedersen J.S."/>
            <person name="Pesole G."/>
            <person name="Phillippy A.M."/>
            <person name="Ponting C.P."/>
            <person name="Pop M."/>
            <person name="Porcelli D."/>
            <person name="Powell J.R."/>
            <person name="Prohaska S."/>
            <person name="Pruitt K."/>
            <person name="Puig M."/>
            <person name="Quesneville H."/>
            <person name="Ram K.R."/>
            <person name="Rand D."/>
            <person name="Rasmussen M.D."/>
            <person name="Reed L.K."/>
            <person name="Reenan R."/>
            <person name="Reily A."/>
            <person name="Remington K.A."/>
            <person name="Rieger T.T."/>
            <person name="Ritchie M.G."/>
            <person name="Robin C."/>
            <person name="Rogers Y.H."/>
            <person name="Rohde C."/>
            <person name="Rozas J."/>
            <person name="Rubenfield M.J."/>
            <person name="Ruiz A."/>
            <person name="Russo S."/>
            <person name="Salzberg S.L."/>
            <person name="Sanchez-Gracia A."/>
            <person name="Saranga D.J."/>
            <person name="Sato H."/>
            <person name="Schaeffer S.W."/>
            <person name="Schatz M.C."/>
            <person name="Schlenke T."/>
            <person name="Schwartz R."/>
            <person name="Segarra C."/>
            <person name="Singh R.S."/>
            <person name="Sirot L."/>
            <person name="Sirota M."/>
            <person name="Sisneros N.B."/>
            <person name="Smith C.D."/>
            <person name="Smith T.F."/>
            <person name="Spieth J."/>
            <person name="Stage D.E."/>
            <person name="Stark A."/>
            <person name="Stephan W."/>
            <person name="Strausberg R.L."/>
            <person name="Strempel S."/>
            <person name="Sturgill D."/>
            <person name="Sutton G."/>
            <person name="Sutton G.G."/>
            <person name="Tao W."/>
            <person name="Teichmann S."/>
            <person name="Tobari Y.N."/>
            <person name="Tomimura Y."/>
            <person name="Tsolas J.M."/>
            <person name="Valente V.L."/>
            <person name="Venter E."/>
            <person name="Venter J.C."/>
            <person name="Vicario S."/>
            <person name="Vieira F.G."/>
            <person name="Vilella A.J."/>
            <person name="Villasante A."/>
            <person name="Walenz B."/>
            <person name="Wang J."/>
            <person name="Wasserman M."/>
            <person name="Watts T."/>
            <person name="Wilson D."/>
            <person name="Wilson R.K."/>
            <person name="Wing R.A."/>
            <person name="Wolfner M.F."/>
            <person name="Wong A."/>
            <person name="Wong G.K."/>
            <person name="Wu C.I."/>
            <person name="Wu G."/>
            <person name="Yamamoto D."/>
            <person name="Yang H.P."/>
            <person name="Yang S.P."/>
            <person name="Yorke J.A."/>
            <person name="Yoshida K."/>
            <person name="Zdobnov E."/>
            <person name="Zhang P."/>
            <person name="Zhang Y."/>
            <person name="Zimin A.V."/>
            <person name="Baldwin J."/>
            <person name="Abdouelleil A."/>
            <person name="Abdulkadir J."/>
            <person name="Abebe A."/>
            <person name="Abera B."/>
            <person name="Abreu J."/>
            <person name="Acer S.C."/>
            <person name="Aftuck L."/>
            <person name="Alexander A."/>
            <person name="An P."/>
            <person name="Anderson E."/>
            <person name="Anderson S."/>
            <person name="Arachi H."/>
            <person name="Azer M."/>
            <person name="Bachantsang P."/>
            <person name="Barry A."/>
            <person name="Bayul T."/>
            <person name="Berlin A."/>
            <person name="Bessette D."/>
            <person name="Bloom T."/>
            <person name="Blye J."/>
            <person name="Boguslavskiy L."/>
            <person name="Bonnet C."/>
            <person name="Boukhgalter B."/>
            <person name="Bourzgui I."/>
            <person name="Brown A."/>
            <person name="Cahill P."/>
            <person name="Channer S."/>
            <person name="Cheshatsang Y."/>
            <person name="Chuda L."/>
            <person name="Citroen M."/>
            <person name="Collymore A."/>
            <person name="Cooke P."/>
            <person name="Costello M."/>
            <person name="D'Aco K."/>
            <person name="Daza R."/>
            <person name="De Haan G."/>
            <person name="DeGray S."/>
            <person name="DeMaso C."/>
            <person name="Dhargay N."/>
            <person name="Dooley K."/>
            <person name="Dooley E."/>
            <person name="Doricent M."/>
            <person name="Dorje P."/>
            <person name="Dorjee K."/>
            <person name="Dupes A."/>
            <person name="Elong R."/>
            <person name="Falk J."/>
            <person name="Farina A."/>
            <person name="Faro S."/>
            <person name="Ferguson D."/>
            <person name="Fisher S."/>
            <person name="Foley C.D."/>
            <person name="Franke A."/>
            <person name="Friedrich D."/>
            <person name="Gadbois L."/>
            <person name="Gearin G."/>
            <person name="Gearin C.R."/>
            <person name="Giannoukos G."/>
            <person name="Goode T."/>
            <person name="Graham J."/>
            <person name="Grandbois E."/>
            <person name="Grewal S."/>
            <person name="Gyaltsen K."/>
            <person name="Hafez N."/>
            <person name="Hagos B."/>
            <person name="Hall J."/>
            <person name="Henson C."/>
            <person name="Hollinger A."/>
            <person name="Honan T."/>
            <person name="Huard M.D."/>
            <person name="Hughes L."/>
            <person name="Hurhula B."/>
            <person name="Husby M.E."/>
            <person name="Kamat A."/>
            <person name="Kanga B."/>
            <person name="Kashin S."/>
            <person name="Khazanovich D."/>
            <person name="Kisner P."/>
            <person name="Lance K."/>
            <person name="Lara M."/>
            <person name="Lee W."/>
            <person name="Lennon N."/>
            <person name="Letendre F."/>
            <person name="LeVine R."/>
            <person name="Lipovsky A."/>
            <person name="Liu X."/>
            <person name="Liu J."/>
            <person name="Liu S."/>
            <person name="Lokyitsang T."/>
            <person name="Lokyitsang Y."/>
            <person name="Lubonja R."/>
            <person name="Lui A."/>
            <person name="MacDonald P."/>
            <person name="Magnisalis V."/>
            <person name="Maru K."/>
            <person name="Matthews C."/>
            <person name="McCusker W."/>
            <person name="McDonough S."/>
            <person name="Mehta T."/>
            <person name="Meldrim J."/>
            <person name="Meneus L."/>
            <person name="Mihai O."/>
            <person name="Mihalev A."/>
            <person name="Mihova T."/>
            <person name="Mittelman R."/>
            <person name="Mlenga V."/>
            <person name="Montmayeur A."/>
            <person name="Mulrain L."/>
            <person name="Navidi A."/>
            <person name="Naylor J."/>
            <person name="Negash T."/>
            <person name="Nguyen T."/>
            <person name="Nguyen N."/>
            <person name="Nicol R."/>
            <person name="Norbu C."/>
            <person name="Norbu N."/>
            <person name="Novod N."/>
            <person name="O'Neill B."/>
            <person name="Osman S."/>
            <person name="Markiewicz E."/>
            <person name="Oyono O.L."/>
            <person name="Patti C."/>
            <person name="Phunkhang P."/>
            <person name="Pierre F."/>
            <person name="Priest M."/>
            <person name="Raghuraman S."/>
            <person name="Rege F."/>
            <person name="Reyes R."/>
            <person name="Rise C."/>
            <person name="Rogov P."/>
            <person name="Ross K."/>
            <person name="Ryan E."/>
            <person name="Settipalli S."/>
            <person name="Shea T."/>
            <person name="Sherpa N."/>
            <person name="Shi L."/>
            <person name="Shih D."/>
            <person name="Sparrow T."/>
            <person name="Spaulding J."/>
            <person name="Stalker J."/>
            <person name="Stange-Thomann N."/>
            <person name="Stavropoulos S."/>
            <person name="Stone C."/>
            <person name="Strader C."/>
            <person name="Tesfaye S."/>
            <person name="Thomson T."/>
            <person name="Thoulutsang Y."/>
            <person name="Thoulutsang D."/>
            <person name="Topham K."/>
            <person name="Topping I."/>
            <person name="Tsamla T."/>
            <person name="Vassiliev H."/>
            <person name="Vo A."/>
            <person name="Wangchuk T."/>
            <person name="Wangdi T."/>
            <person name="Weiand M."/>
            <person name="Wilkinson J."/>
            <person name="Wilson A."/>
            <person name="Yadav S."/>
            <person name="Young G."/>
            <person name="Yu Q."/>
            <person name="Zembek L."/>
            <person name="Zhong D."/>
            <person name="Zimmer A."/>
            <person name="Zwirko Z."/>
            <person name="Jaffe D.B."/>
            <person name="Alvarez P."/>
            <person name="Brockman W."/>
            <person name="Butler J."/>
            <person name="Chin C."/>
            <person name="Gnerre S."/>
            <person name="Grabherr M."/>
            <person name="Kleber M."/>
            <person name="Mauceli E."/>
            <person name="MacCallum I."/>
        </authorList>
    </citation>
    <scope>NUCLEOTIDE SEQUENCE [LARGE SCALE GENOMIC DNA]</scope>
    <source>
        <strain evidence="5">Tucson 14030-0811.24</strain>
    </source>
</reference>